<accession>A0A077LY55</accession>
<dbReference type="AlphaFoldDB" id="A0A077LY55"/>
<evidence type="ECO:0000256" key="4">
    <source>
        <dbReference type="PROSITE-ProRule" id="PRU00335"/>
    </source>
</evidence>
<dbReference type="Gene3D" id="1.10.357.10">
    <property type="entry name" value="Tetracycline Repressor, domain 2"/>
    <property type="match status" value="1"/>
</dbReference>
<dbReference type="PROSITE" id="PS50977">
    <property type="entry name" value="HTH_TETR_2"/>
    <property type="match status" value="1"/>
</dbReference>
<evidence type="ECO:0000256" key="1">
    <source>
        <dbReference type="ARBA" id="ARBA00023015"/>
    </source>
</evidence>
<keyword evidence="2 4" id="KW-0238">DNA-binding</keyword>
<dbReference type="InterPro" id="IPR050109">
    <property type="entry name" value="HTH-type_TetR-like_transc_reg"/>
</dbReference>
<feature type="domain" description="HTH tetR-type" evidence="6">
    <location>
        <begin position="30"/>
        <end position="88"/>
    </location>
</feature>
<keyword evidence="8" id="KW-1185">Reference proteome</keyword>
<dbReference type="InterPro" id="IPR036271">
    <property type="entry name" value="Tet_transcr_reg_TetR-rel_C_sf"/>
</dbReference>
<dbReference type="Pfam" id="PF00440">
    <property type="entry name" value="TetR_N"/>
    <property type="match status" value="1"/>
</dbReference>
<dbReference type="GO" id="GO:0000976">
    <property type="term" value="F:transcription cis-regulatory region binding"/>
    <property type="evidence" value="ECO:0007669"/>
    <property type="project" value="TreeGrafter"/>
</dbReference>
<keyword evidence="1" id="KW-0805">Transcription regulation</keyword>
<dbReference type="PANTHER" id="PTHR30055:SF234">
    <property type="entry name" value="HTH-TYPE TRANSCRIPTIONAL REGULATOR BETI"/>
    <property type="match status" value="1"/>
</dbReference>
<reference evidence="7 8" key="1">
    <citation type="journal article" date="2013" name="ISME J.">
        <title>A metabolic model for members of the genus Tetrasphaera involved in enhanced biological phosphorus removal.</title>
        <authorList>
            <person name="Kristiansen R."/>
            <person name="Nguyen H.T.T."/>
            <person name="Saunders A.M."/>
            <person name="Nielsen J.L."/>
            <person name="Wimmer R."/>
            <person name="Le V.Q."/>
            <person name="McIlroy S.J."/>
            <person name="Petrovski S."/>
            <person name="Seviour R.J."/>
            <person name="Calteau A."/>
            <person name="Nielsen K.L."/>
            <person name="Nielsen P.H."/>
        </authorList>
    </citation>
    <scope>NUCLEOTIDE SEQUENCE [LARGE SCALE GENOMIC DNA]</scope>
    <source>
        <strain evidence="7 8">T1-X7</strain>
    </source>
</reference>
<evidence type="ECO:0000259" key="6">
    <source>
        <dbReference type="PROSITE" id="PS50977"/>
    </source>
</evidence>
<dbReference type="PANTHER" id="PTHR30055">
    <property type="entry name" value="HTH-TYPE TRANSCRIPTIONAL REGULATOR RUTR"/>
    <property type="match status" value="1"/>
</dbReference>
<dbReference type="InterPro" id="IPR009057">
    <property type="entry name" value="Homeodomain-like_sf"/>
</dbReference>
<feature type="region of interest" description="Disordered" evidence="5">
    <location>
        <begin position="1"/>
        <end position="30"/>
    </location>
</feature>
<evidence type="ECO:0000313" key="7">
    <source>
        <dbReference type="EMBL" id="CCH76870.1"/>
    </source>
</evidence>
<sequence>MVRRPAREGMAAAPRASGQRPAEPRRADARRNRAAIVASTISTLRADPDASVAEIAQAAGVGRVTLYGHFASRAELVEAALIDVLDRGNEALSALDLDAAPPEALARLVDSSWSLLEESRSLLAAAQRELPQGRVRELHDVVEARVRALVVRGQDEGAFRDDLPVDWLLATMHALMHGAADEIAAGRLEPNRAGPLLQATLLAAYAPQPRG</sequence>
<evidence type="ECO:0000256" key="5">
    <source>
        <dbReference type="SAM" id="MobiDB-lite"/>
    </source>
</evidence>
<dbReference type="SUPFAM" id="SSF46689">
    <property type="entry name" value="Homeodomain-like"/>
    <property type="match status" value="1"/>
</dbReference>
<organism evidence="7 8">
    <name type="scientific">Nostocoides japonicum T1-X7</name>
    <dbReference type="NCBI Taxonomy" id="1194083"/>
    <lineage>
        <taxon>Bacteria</taxon>
        <taxon>Bacillati</taxon>
        <taxon>Actinomycetota</taxon>
        <taxon>Actinomycetes</taxon>
        <taxon>Micrococcales</taxon>
        <taxon>Intrasporangiaceae</taxon>
        <taxon>Nostocoides</taxon>
    </lineage>
</organism>
<evidence type="ECO:0000256" key="2">
    <source>
        <dbReference type="ARBA" id="ARBA00023125"/>
    </source>
</evidence>
<evidence type="ECO:0000256" key="3">
    <source>
        <dbReference type="ARBA" id="ARBA00023163"/>
    </source>
</evidence>
<feature type="DNA-binding region" description="H-T-H motif" evidence="4">
    <location>
        <begin position="51"/>
        <end position="70"/>
    </location>
</feature>
<gene>
    <name evidence="7" type="ORF">BN12_150044</name>
</gene>
<protein>
    <submittedName>
        <fullName evidence="7">Transcriptional regulator, TetR family</fullName>
    </submittedName>
</protein>
<evidence type="ECO:0000313" key="8">
    <source>
        <dbReference type="Proteomes" id="UP000035721"/>
    </source>
</evidence>
<dbReference type="EMBL" id="CAJB01000057">
    <property type="protein sequence ID" value="CCH76870.1"/>
    <property type="molecule type" value="Genomic_DNA"/>
</dbReference>
<dbReference type="SUPFAM" id="SSF48498">
    <property type="entry name" value="Tetracyclin repressor-like, C-terminal domain"/>
    <property type="match status" value="1"/>
</dbReference>
<dbReference type="GO" id="GO:0003700">
    <property type="term" value="F:DNA-binding transcription factor activity"/>
    <property type="evidence" value="ECO:0007669"/>
    <property type="project" value="TreeGrafter"/>
</dbReference>
<proteinExistence type="predicted"/>
<comment type="caution">
    <text evidence="7">The sequence shown here is derived from an EMBL/GenBank/DDBJ whole genome shotgun (WGS) entry which is preliminary data.</text>
</comment>
<keyword evidence="3" id="KW-0804">Transcription</keyword>
<dbReference type="Proteomes" id="UP000035721">
    <property type="component" value="Unassembled WGS sequence"/>
</dbReference>
<dbReference type="STRING" id="1194083.BN12_150044"/>
<dbReference type="InterPro" id="IPR001647">
    <property type="entry name" value="HTH_TetR"/>
</dbReference>
<name>A0A077LY55_9MICO</name>